<dbReference type="Proteomes" id="UP000676409">
    <property type="component" value="Chromosome"/>
</dbReference>
<dbReference type="AlphaFoldDB" id="A0A975FYB9"/>
<evidence type="ECO:0000313" key="3">
    <source>
        <dbReference type="Proteomes" id="UP000676409"/>
    </source>
</evidence>
<dbReference type="KEGG" id="caul:KCG34_22160"/>
<sequence>MSDPQKPPPLAVALEYDKGHAPRVTAVGRGWLGQKIIDVAKEHGVPLRQDPALAEALSTIELETEIPEELYRAVAEVIGFVLSTARARGGP</sequence>
<accession>A0A975FYB9</accession>
<dbReference type="RefSeq" id="WP_211937768.1">
    <property type="nucleotide sequence ID" value="NZ_CP073078.1"/>
</dbReference>
<dbReference type="InterPro" id="IPR006135">
    <property type="entry name" value="T3SS_substrate_exporter"/>
</dbReference>
<dbReference type="PANTHER" id="PTHR30531:SF12">
    <property type="entry name" value="FLAGELLAR BIOSYNTHETIC PROTEIN FLHB"/>
    <property type="match status" value="1"/>
</dbReference>
<dbReference type="Gene3D" id="3.40.1690.10">
    <property type="entry name" value="secretion proteins EscU"/>
    <property type="match status" value="1"/>
</dbReference>
<proteinExistence type="inferred from homology"/>
<gene>
    <name evidence="2" type="ORF">KCG34_22160</name>
</gene>
<evidence type="ECO:0000313" key="2">
    <source>
        <dbReference type="EMBL" id="QUD87718.1"/>
    </source>
</evidence>
<name>A0A975FYB9_9CAUL</name>
<reference evidence="2" key="1">
    <citation type="submission" date="2021-04" db="EMBL/GenBank/DDBJ databases">
        <title>The complete genome sequence of Caulobacter sp. S6.</title>
        <authorList>
            <person name="Tang Y."/>
            <person name="Ouyang W."/>
            <person name="Liu Q."/>
            <person name="Huang B."/>
            <person name="Guo Z."/>
            <person name="Lei P."/>
        </authorList>
    </citation>
    <scope>NUCLEOTIDE SEQUENCE</scope>
    <source>
        <strain evidence="2">S6</strain>
    </source>
</reference>
<dbReference type="SUPFAM" id="SSF160544">
    <property type="entry name" value="EscU C-terminal domain-like"/>
    <property type="match status" value="1"/>
</dbReference>
<comment type="similarity">
    <text evidence="1">Belongs to the type III secretion exporter family.</text>
</comment>
<evidence type="ECO:0000256" key="1">
    <source>
        <dbReference type="ARBA" id="ARBA00010690"/>
    </source>
</evidence>
<protein>
    <submittedName>
        <fullName evidence="2">EscU/YscU/HrcU family type III secretion system export apparatus switch protein</fullName>
    </submittedName>
</protein>
<dbReference type="EMBL" id="CP073078">
    <property type="protein sequence ID" value="QUD87718.1"/>
    <property type="molecule type" value="Genomic_DNA"/>
</dbReference>
<dbReference type="InterPro" id="IPR029025">
    <property type="entry name" value="T3SS_substrate_exporter_C"/>
</dbReference>
<dbReference type="GO" id="GO:0005886">
    <property type="term" value="C:plasma membrane"/>
    <property type="evidence" value="ECO:0007669"/>
    <property type="project" value="TreeGrafter"/>
</dbReference>
<organism evidence="2 3">
    <name type="scientific">Phenylobacterium montanum</name>
    <dbReference type="NCBI Taxonomy" id="2823693"/>
    <lineage>
        <taxon>Bacteria</taxon>
        <taxon>Pseudomonadati</taxon>
        <taxon>Pseudomonadota</taxon>
        <taxon>Alphaproteobacteria</taxon>
        <taxon>Caulobacterales</taxon>
        <taxon>Caulobacteraceae</taxon>
        <taxon>Phenylobacterium</taxon>
    </lineage>
</organism>
<keyword evidence="3" id="KW-1185">Reference proteome</keyword>
<dbReference type="PANTHER" id="PTHR30531">
    <property type="entry name" value="FLAGELLAR BIOSYNTHETIC PROTEIN FLHB"/>
    <property type="match status" value="1"/>
</dbReference>
<dbReference type="Pfam" id="PF01312">
    <property type="entry name" value="Bac_export_2"/>
    <property type="match status" value="1"/>
</dbReference>
<dbReference type="GO" id="GO:0009306">
    <property type="term" value="P:protein secretion"/>
    <property type="evidence" value="ECO:0007669"/>
    <property type="project" value="InterPro"/>
</dbReference>